<reference evidence="11 12" key="1">
    <citation type="submission" date="2024-01" db="EMBL/GenBank/DDBJ databases">
        <title>The genome of the rayed Mediterranean limpet Patella caerulea (Linnaeus, 1758).</title>
        <authorList>
            <person name="Anh-Thu Weber A."/>
            <person name="Halstead-Nussloch G."/>
        </authorList>
    </citation>
    <scope>NUCLEOTIDE SEQUENCE [LARGE SCALE GENOMIC DNA]</scope>
    <source>
        <strain evidence="11">AATW-2023a</strain>
        <tissue evidence="11">Whole specimen</tissue>
    </source>
</reference>
<keyword evidence="12" id="KW-1185">Reference proteome</keyword>
<evidence type="ECO:0000256" key="6">
    <source>
        <dbReference type="ARBA" id="ARBA00022968"/>
    </source>
</evidence>
<comment type="similarity">
    <text evidence="10">Belongs to the glycosyltransferase 14 family.</text>
</comment>
<evidence type="ECO:0000256" key="1">
    <source>
        <dbReference type="ARBA" id="ARBA00004606"/>
    </source>
</evidence>
<dbReference type="GO" id="GO:0008375">
    <property type="term" value="F:acetylglucosaminyltransferase activity"/>
    <property type="evidence" value="ECO:0007669"/>
    <property type="project" value="TreeGrafter"/>
</dbReference>
<keyword evidence="5" id="KW-0812">Transmembrane</keyword>
<evidence type="ECO:0000313" key="11">
    <source>
        <dbReference type="EMBL" id="KAK6169431.1"/>
    </source>
</evidence>
<evidence type="ECO:0000256" key="10">
    <source>
        <dbReference type="ARBA" id="ARBA00038150"/>
    </source>
</evidence>
<protein>
    <recommendedName>
        <fullName evidence="13">Beta-1,3-galactosyl-O-glycosyl-glycoprotein beta-1,6-N-acetylglucosaminyltransferase</fullName>
    </recommendedName>
</protein>
<evidence type="ECO:0000256" key="8">
    <source>
        <dbReference type="ARBA" id="ARBA00023136"/>
    </source>
</evidence>
<comment type="pathway">
    <text evidence="2">Protein modification; protein glycosylation.</text>
</comment>
<evidence type="ECO:0000256" key="7">
    <source>
        <dbReference type="ARBA" id="ARBA00022989"/>
    </source>
</evidence>
<proteinExistence type="inferred from homology"/>
<comment type="subcellular location">
    <subcellularLocation>
        <location evidence="1">Membrane</location>
        <topology evidence="1">Single-pass type II membrane protein</topology>
    </subcellularLocation>
</comment>
<comment type="caution">
    <text evidence="11">The sequence shown here is derived from an EMBL/GenBank/DDBJ whole genome shotgun (WGS) entry which is preliminary data.</text>
</comment>
<evidence type="ECO:0000256" key="4">
    <source>
        <dbReference type="ARBA" id="ARBA00022679"/>
    </source>
</evidence>
<evidence type="ECO:0008006" key="13">
    <source>
        <dbReference type="Google" id="ProtNLM"/>
    </source>
</evidence>
<organism evidence="11 12">
    <name type="scientific">Patella caerulea</name>
    <name type="common">Rayed Mediterranean limpet</name>
    <dbReference type="NCBI Taxonomy" id="87958"/>
    <lineage>
        <taxon>Eukaryota</taxon>
        <taxon>Metazoa</taxon>
        <taxon>Spiralia</taxon>
        <taxon>Lophotrochozoa</taxon>
        <taxon>Mollusca</taxon>
        <taxon>Gastropoda</taxon>
        <taxon>Patellogastropoda</taxon>
        <taxon>Patelloidea</taxon>
        <taxon>Patellidae</taxon>
        <taxon>Patella</taxon>
    </lineage>
</organism>
<keyword evidence="8" id="KW-0472">Membrane</keyword>
<accession>A0AAN8GE45</accession>
<evidence type="ECO:0000256" key="2">
    <source>
        <dbReference type="ARBA" id="ARBA00004922"/>
    </source>
</evidence>
<keyword evidence="6" id="KW-0735">Signal-anchor</keyword>
<keyword evidence="7" id="KW-1133">Transmembrane helix</keyword>
<evidence type="ECO:0000313" key="12">
    <source>
        <dbReference type="Proteomes" id="UP001347796"/>
    </source>
</evidence>
<dbReference type="PANTHER" id="PTHR19297">
    <property type="entry name" value="GLYCOSYLTRANSFERASE 14 FAMILY MEMBER"/>
    <property type="match status" value="1"/>
</dbReference>
<dbReference type="InterPro" id="IPR003406">
    <property type="entry name" value="Glyco_trans_14"/>
</dbReference>
<evidence type="ECO:0000256" key="3">
    <source>
        <dbReference type="ARBA" id="ARBA00022676"/>
    </source>
</evidence>
<dbReference type="Pfam" id="PF02485">
    <property type="entry name" value="Branch"/>
    <property type="match status" value="1"/>
</dbReference>
<keyword evidence="4" id="KW-0808">Transferase</keyword>
<evidence type="ECO:0000256" key="9">
    <source>
        <dbReference type="ARBA" id="ARBA00023180"/>
    </source>
</evidence>
<sequence>MEIDTLRKRSEPVEYTLSKERLAESQRQMNSGVTNSQGVGNTGYSCGRRQVHEVSCFKIIEGDPNEIHRAKTKMKETDYTLPSDESITNATQDCVKFRNKYGYDSFVNTEEEKSFPIAFNILLYKDVAQVGILLRAIYRPQNYYCLHVDGFSPDHVHKAAKSLANCFDNVFIVSKTEKVVYKSFQRLQADINCMSDHLDFSENWKYLINLPSQEFPLKTNLEIVKILTIYNNSNDVEGILGNRMMTNRFKYKHKYKNTTSGSYVIEKTNEKNPNPPHNIRVVKGSAYGIFTRQFVNYVVNNEIAKDFLQWCHGVLSPDEYYWSTLNHNPHLKVPGSYKGQADKKKWLAAYASWAGADKCAGRWMRGVCVFGVGDLNSLVSRNELFANKFEMNFQPLGLRCLSEWLYNKTVSPLPFNDYYYKQLPFIKKHF</sequence>
<dbReference type="EMBL" id="JAZGQO010000015">
    <property type="protein sequence ID" value="KAK6169431.1"/>
    <property type="molecule type" value="Genomic_DNA"/>
</dbReference>
<gene>
    <name evidence="11" type="ORF">SNE40_020488</name>
</gene>
<keyword evidence="3" id="KW-0328">Glycosyltransferase</keyword>
<evidence type="ECO:0000256" key="5">
    <source>
        <dbReference type="ARBA" id="ARBA00022692"/>
    </source>
</evidence>
<dbReference type="AlphaFoldDB" id="A0AAN8GE45"/>
<dbReference type="PANTHER" id="PTHR19297:SF181">
    <property type="entry name" value="PROTEIN XYLOSYLTRANSFERASE"/>
    <property type="match status" value="1"/>
</dbReference>
<keyword evidence="9" id="KW-0325">Glycoprotein</keyword>
<dbReference type="GO" id="GO:0016020">
    <property type="term" value="C:membrane"/>
    <property type="evidence" value="ECO:0007669"/>
    <property type="project" value="UniProtKB-SubCell"/>
</dbReference>
<name>A0AAN8GE45_PATCE</name>
<dbReference type="Proteomes" id="UP001347796">
    <property type="component" value="Unassembled WGS sequence"/>
</dbReference>